<dbReference type="OrthoDB" id="5338718at2"/>
<dbReference type="eggNOG" id="COG2267">
    <property type="taxonomic scope" value="Bacteria"/>
</dbReference>
<evidence type="ECO:0000259" key="2">
    <source>
        <dbReference type="Pfam" id="PF12146"/>
    </source>
</evidence>
<name>Q30R81_SULDN</name>
<dbReference type="InterPro" id="IPR000073">
    <property type="entry name" value="AB_hydrolase_1"/>
</dbReference>
<dbReference type="GO" id="GO:0016020">
    <property type="term" value="C:membrane"/>
    <property type="evidence" value="ECO:0007669"/>
    <property type="project" value="TreeGrafter"/>
</dbReference>
<dbReference type="InterPro" id="IPR000639">
    <property type="entry name" value="Epox_hydrolase-like"/>
</dbReference>
<keyword evidence="1 3" id="KW-0378">Hydrolase</keyword>
<dbReference type="PRINTS" id="PR00111">
    <property type="entry name" value="ABHYDROLASE"/>
</dbReference>
<dbReference type="SUPFAM" id="SSF53474">
    <property type="entry name" value="alpha/beta-Hydrolases"/>
    <property type="match status" value="1"/>
</dbReference>
<accession>Q30R81</accession>
<proteinExistence type="predicted"/>
<dbReference type="HOGENOM" id="CLU_020336_50_4_7"/>
<feature type="domain" description="Serine aminopeptidase S33" evidence="2">
    <location>
        <begin position="19"/>
        <end position="247"/>
    </location>
</feature>
<dbReference type="Pfam" id="PF12146">
    <property type="entry name" value="Hydrolase_4"/>
    <property type="match status" value="1"/>
</dbReference>
<sequence>MEKLIDGIYVKTYGKATNQPVVFIHGFPFEHTLYNNVIDEFKNVYYCISYDIRGFGNSKLNSAQCTIESYTEDLESVILRLKLDKPIICGFSMGGYIALRANEKLQKNYKALILANTTSSSDSDEAKLKRSAAISDIDAKGIEPFIDKFLLVAFSEDFIKKESLKIEEIKNTIMNSSSIGIKGALLAMASRVDTTKSLKDIDIPVLLISAENDKIISPDIMAQMANSIKKSTLVCLSGSGHMSMLEKPDEFNTALRRFLETL</sequence>
<dbReference type="STRING" id="326298.Suden_1222"/>
<evidence type="ECO:0000313" key="4">
    <source>
        <dbReference type="Proteomes" id="UP000002714"/>
    </source>
</evidence>
<evidence type="ECO:0000313" key="3">
    <source>
        <dbReference type="EMBL" id="ABB44500.1"/>
    </source>
</evidence>
<evidence type="ECO:0000256" key="1">
    <source>
        <dbReference type="ARBA" id="ARBA00022801"/>
    </source>
</evidence>
<organism evidence="3 4">
    <name type="scientific">Sulfurimonas denitrificans (strain ATCC 33889 / DSM 1251)</name>
    <name type="common">Thiomicrospira denitrificans (strain ATCC 33889 / DSM 1251)</name>
    <dbReference type="NCBI Taxonomy" id="326298"/>
    <lineage>
        <taxon>Bacteria</taxon>
        <taxon>Pseudomonadati</taxon>
        <taxon>Campylobacterota</taxon>
        <taxon>Epsilonproteobacteria</taxon>
        <taxon>Campylobacterales</taxon>
        <taxon>Sulfurimonadaceae</taxon>
        <taxon>Sulfurimonas</taxon>
    </lineage>
</organism>
<protein>
    <submittedName>
        <fullName evidence="3">Alpha/beta hydrolase fold</fullName>
    </submittedName>
</protein>
<dbReference type="InterPro" id="IPR022742">
    <property type="entry name" value="Hydrolase_4"/>
</dbReference>
<dbReference type="InterPro" id="IPR050266">
    <property type="entry name" value="AB_hydrolase_sf"/>
</dbReference>
<dbReference type="Proteomes" id="UP000002714">
    <property type="component" value="Chromosome"/>
</dbReference>
<dbReference type="PANTHER" id="PTHR43798:SF31">
    <property type="entry name" value="AB HYDROLASE SUPERFAMILY PROTEIN YCLE"/>
    <property type="match status" value="1"/>
</dbReference>
<dbReference type="InterPro" id="IPR029058">
    <property type="entry name" value="AB_hydrolase_fold"/>
</dbReference>
<keyword evidence="4" id="KW-1185">Reference proteome</keyword>
<gene>
    <name evidence="3" type="ordered locus">Suden_1222</name>
</gene>
<reference evidence="3 4" key="1">
    <citation type="journal article" date="2008" name="Appl. Environ. Microbiol.">
        <title>Genome of the epsilonproteobacterial chemolithoautotroph Sulfurimonas denitrificans.</title>
        <authorList>
            <person name="Sievert S.M."/>
            <person name="Scott K.M."/>
            <person name="Klotz M.G."/>
            <person name="Chain P.S.G."/>
            <person name="Hauser L.J."/>
            <person name="Hemp J."/>
            <person name="Huegler M."/>
            <person name="Land M."/>
            <person name="Lapidus A."/>
            <person name="Larimer F.W."/>
            <person name="Lucas S."/>
            <person name="Malfatti S.A."/>
            <person name="Meyer F."/>
            <person name="Paulsen I.T."/>
            <person name="Ren Q."/>
            <person name="Simon J."/>
            <person name="Bailey K."/>
            <person name="Diaz E."/>
            <person name="Fitzpatrick K.A."/>
            <person name="Glover B."/>
            <person name="Gwatney N."/>
            <person name="Korajkic A."/>
            <person name="Long A."/>
            <person name="Mobberley J.M."/>
            <person name="Pantry S.N."/>
            <person name="Pazder G."/>
            <person name="Peterson S."/>
            <person name="Quintanilla J.D."/>
            <person name="Sprinkle R."/>
            <person name="Stephens J."/>
            <person name="Thomas P."/>
            <person name="Vaughn R."/>
            <person name="Weber M.J."/>
            <person name="Wooten L.L."/>
        </authorList>
    </citation>
    <scope>NUCLEOTIDE SEQUENCE [LARGE SCALE GENOMIC DNA]</scope>
    <source>
        <strain evidence="4">ATCC 33889 / DSM 1251</strain>
    </source>
</reference>
<dbReference type="MEROPS" id="S33.010"/>
<dbReference type="RefSeq" id="WP_011372852.1">
    <property type="nucleotide sequence ID" value="NC_007575.1"/>
</dbReference>
<dbReference type="Gene3D" id="3.40.50.1820">
    <property type="entry name" value="alpha/beta hydrolase"/>
    <property type="match status" value="1"/>
</dbReference>
<dbReference type="PANTHER" id="PTHR43798">
    <property type="entry name" value="MONOACYLGLYCEROL LIPASE"/>
    <property type="match status" value="1"/>
</dbReference>
<dbReference type="KEGG" id="tdn:Suden_1222"/>
<dbReference type="AlphaFoldDB" id="Q30R81"/>
<dbReference type="ESTHER" id="thidn-q30r81">
    <property type="family name" value="Epoxide_hydrolase"/>
</dbReference>
<dbReference type="PRINTS" id="PR00412">
    <property type="entry name" value="EPOXHYDRLASE"/>
</dbReference>
<dbReference type="EMBL" id="CP000153">
    <property type="protein sequence ID" value="ABB44500.1"/>
    <property type="molecule type" value="Genomic_DNA"/>
</dbReference>
<dbReference type="GO" id="GO:0016787">
    <property type="term" value="F:hydrolase activity"/>
    <property type="evidence" value="ECO:0007669"/>
    <property type="project" value="UniProtKB-KW"/>
</dbReference>